<dbReference type="RefSeq" id="WP_190617161.1">
    <property type="nucleotide sequence ID" value="NZ_CP061538.1"/>
</dbReference>
<dbReference type="Pfam" id="PF08811">
    <property type="entry name" value="DUF1800"/>
    <property type="match status" value="1"/>
</dbReference>
<keyword evidence="2" id="KW-1185">Reference proteome</keyword>
<proteinExistence type="predicted"/>
<dbReference type="InterPro" id="IPR014917">
    <property type="entry name" value="DUF1800"/>
</dbReference>
<protein>
    <submittedName>
        <fullName evidence="1">DUF1800 family protein</fullName>
    </submittedName>
</protein>
<dbReference type="AlphaFoldDB" id="A0A7H2BIY7"/>
<dbReference type="EMBL" id="CP061538">
    <property type="protein sequence ID" value="QNV39633.1"/>
    <property type="molecule type" value="Genomic_DNA"/>
</dbReference>
<name>A0A7H2BIY7_9MICC</name>
<accession>A0A7H2BIY7</accession>
<evidence type="ECO:0000313" key="2">
    <source>
        <dbReference type="Proteomes" id="UP000516421"/>
    </source>
</evidence>
<dbReference type="KEGG" id="rama:IDM48_09750"/>
<dbReference type="Proteomes" id="UP000516421">
    <property type="component" value="Chromosome"/>
</dbReference>
<organism evidence="1 2">
    <name type="scientific">Rothia amarae</name>
    <dbReference type="NCBI Taxonomy" id="169480"/>
    <lineage>
        <taxon>Bacteria</taxon>
        <taxon>Bacillati</taxon>
        <taxon>Actinomycetota</taxon>
        <taxon>Actinomycetes</taxon>
        <taxon>Micrococcales</taxon>
        <taxon>Micrococcaceae</taxon>
        <taxon>Rothia</taxon>
    </lineage>
</organism>
<sequence length="520" mass="58691">MDFVSPYLTGTTLTSSTGWFYARKLATAPSRELAQYIEKIGPSAWVEQQLYPERISESTRYETERKALFPSTFIKPAGGKTRDKNFWDTYQRGAKNHPYDVSVYVLQSALHRLWRSNKHLEGKMAQFWADMLAVTIEKAPNGYHDYVGILFEGALGKYSDLLYNMTCSQTMALFLDNNTNNRYALNENMGRELMELHSWGPEKGYTQTDVINVAKLLTGLGGNTNYEFKEARPDLHIFGPIKVVGKTFRNGGSTAADMYRTIRELTDYLAHDRYTGLRIARRLIQFFVGQDQNYEALAQRLATTYVANDTAIRPVLRELFTSSEFLHSGGKTIRRPWEVLCSLMASGKLELKGTHNLSDTSAIDKVLYKMFMTLKYNCGLPFDAPATNGYSLDADSWINSVNYGMLTQFGRYTDYISKWDGASDLSSMRRWANTIVWSDKIGITLGKTTAQDAARKTFEYLTGYAANNTEIVNSIAVYAITRNSVQAAETRNAGNEVIANEGEVYRLVEAVLLTPHLLVA</sequence>
<gene>
    <name evidence="1" type="ORF">IDM48_09750</name>
</gene>
<evidence type="ECO:0000313" key="1">
    <source>
        <dbReference type="EMBL" id="QNV39633.1"/>
    </source>
</evidence>
<reference evidence="1 2" key="1">
    <citation type="submission" date="2020-09" db="EMBL/GenBank/DDBJ databases">
        <title>Investigation of environmental microbe.</title>
        <authorList>
            <person name="Ou Y."/>
            <person name="Kang Q."/>
        </authorList>
    </citation>
    <scope>NUCLEOTIDE SEQUENCE [LARGE SCALE GENOMIC DNA]</scope>
    <source>
        <strain evidence="1 2">KJZ-9</strain>
    </source>
</reference>